<accession>A0ABV7ATV0</accession>
<sequence>MDRPSPAVLVLWAAMACGALQAQELEPGLWEIGSRNMQLNGQPLPDMREMMRRLEQLPSDQREQVERAMRRRGVAIGGEGVRVCLDRAQIAAQQLPLQDPASGCRQEILERGERHWRFRFSCPQLEGEGETEFHGPHEFVTRIVSRFDSQGVPQDGRMESRARWLKADCGSLGPAR</sequence>
<dbReference type="Proteomes" id="UP001595457">
    <property type="component" value="Unassembled WGS sequence"/>
</dbReference>
<dbReference type="Pfam" id="PF12276">
    <property type="entry name" value="DUF3617"/>
    <property type="match status" value="1"/>
</dbReference>
<keyword evidence="2" id="KW-1185">Reference proteome</keyword>
<comment type="caution">
    <text evidence="1">The sequence shown here is derived from an EMBL/GenBank/DDBJ whole genome shotgun (WGS) entry which is preliminary data.</text>
</comment>
<organism evidence="1 2">
    <name type="scientific">Azotobacter bryophylli</name>
    <dbReference type="NCBI Taxonomy" id="1986537"/>
    <lineage>
        <taxon>Bacteria</taxon>
        <taxon>Pseudomonadati</taxon>
        <taxon>Pseudomonadota</taxon>
        <taxon>Gammaproteobacteria</taxon>
        <taxon>Pseudomonadales</taxon>
        <taxon>Pseudomonadaceae</taxon>
        <taxon>Azotobacter</taxon>
    </lineage>
</organism>
<gene>
    <name evidence="1" type="ORF">ACFOJE_10935</name>
</gene>
<protein>
    <submittedName>
        <fullName evidence="1">DUF3617 domain-containing protein</fullName>
    </submittedName>
</protein>
<dbReference type="PROSITE" id="PS51257">
    <property type="entry name" value="PROKAR_LIPOPROTEIN"/>
    <property type="match status" value="1"/>
</dbReference>
<reference evidence="2" key="1">
    <citation type="journal article" date="2019" name="Int. J. Syst. Evol. Microbiol.">
        <title>The Global Catalogue of Microorganisms (GCM) 10K type strain sequencing project: providing services to taxonomists for standard genome sequencing and annotation.</title>
        <authorList>
            <consortium name="The Broad Institute Genomics Platform"/>
            <consortium name="The Broad Institute Genome Sequencing Center for Infectious Disease"/>
            <person name="Wu L."/>
            <person name="Ma J."/>
        </authorList>
    </citation>
    <scope>NUCLEOTIDE SEQUENCE [LARGE SCALE GENOMIC DNA]</scope>
    <source>
        <strain evidence="2">KCTC 62195</strain>
    </source>
</reference>
<proteinExistence type="predicted"/>
<dbReference type="EMBL" id="JBHRSJ010000019">
    <property type="protein sequence ID" value="MFC2972725.1"/>
    <property type="molecule type" value="Genomic_DNA"/>
</dbReference>
<dbReference type="RefSeq" id="WP_377814376.1">
    <property type="nucleotide sequence ID" value="NZ_JBHRSJ010000019.1"/>
</dbReference>
<evidence type="ECO:0000313" key="2">
    <source>
        <dbReference type="Proteomes" id="UP001595457"/>
    </source>
</evidence>
<evidence type="ECO:0000313" key="1">
    <source>
        <dbReference type="EMBL" id="MFC2972725.1"/>
    </source>
</evidence>
<dbReference type="InterPro" id="IPR022061">
    <property type="entry name" value="DUF3617"/>
</dbReference>
<name>A0ABV7ATV0_9GAMM</name>